<evidence type="ECO:0000313" key="12">
    <source>
        <dbReference type="EMBL" id="KAJ8357780.1"/>
    </source>
</evidence>
<keyword evidence="2" id="KW-0488">Methylation</keyword>
<feature type="region of interest" description="Disordered" evidence="10">
    <location>
        <begin position="1"/>
        <end position="41"/>
    </location>
</feature>
<evidence type="ECO:0000256" key="6">
    <source>
        <dbReference type="ARBA" id="ARBA00022843"/>
    </source>
</evidence>
<dbReference type="FunFam" id="3.30.70.330:FF:000050">
    <property type="entry name" value="heterogeneous nuclear ribonucleoprotein M isoform X2"/>
    <property type="match status" value="1"/>
</dbReference>
<keyword evidence="8" id="KW-0539">Nucleus</keyword>
<dbReference type="Pfam" id="PF00076">
    <property type="entry name" value="RRM_1"/>
    <property type="match status" value="3"/>
</dbReference>
<evidence type="ECO:0000256" key="3">
    <source>
        <dbReference type="ARBA" id="ARBA00022499"/>
    </source>
</evidence>
<evidence type="ECO:0000256" key="5">
    <source>
        <dbReference type="ARBA" id="ARBA00022737"/>
    </source>
</evidence>
<comment type="subcellular location">
    <subcellularLocation>
        <location evidence="1">Nucleus</location>
    </subcellularLocation>
</comment>
<organism evidence="12 13">
    <name type="scientific">Synaphobranchus kaupii</name>
    <name type="common">Kaup's arrowtooth eel</name>
    <dbReference type="NCBI Taxonomy" id="118154"/>
    <lineage>
        <taxon>Eukaryota</taxon>
        <taxon>Metazoa</taxon>
        <taxon>Chordata</taxon>
        <taxon>Craniata</taxon>
        <taxon>Vertebrata</taxon>
        <taxon>Euteleostomi</taxon>
        <taxon>Actinopterygii</taxon>
        <taxon>Neopterygii</taxon>
        <taxon>Teleostei</taxon>
        <taxon>Anguilliformes</taxon>
        <taxon>Synaphobranchidae</taxon>
        <taxon>Synaphobranchus</taxon>
    </lineage>
</organism>
<keyword evidence="4" id="KW-0597">Phosphoprotein</keyword>
<keyword evidence="7 9" id="KW-0694">RNA-binding</keyword>
<dbReference type="AlphaFoldDB" id="A0A9Q1FGC0"/>
<dbReference type="FunFam" id="3.30.70.330:FF:000034">
    <property type="entry name" value="heterogeneous nuclear ribonucleoprotein M isoform X1"/>
    <property type="match status" value="1"/>
</dbReference>
<comment type="caution">
    <text evidence="12">The sequence shown here is derived from an EMBL/GenBank/DDBJ whole genome shotgun (WGS) entry which is preliminary data.</text>
</comment>
<proteinExistence type="predicted"/>
<evidence type="ECO:0000256" key="10">
    <source>
        <dbReference type="SAM" id="MobiDB-lite"/>
    </source>
</evidence>
<dbReference type="SMART" id="SM00360">
    <property type="entry name" value="RRM"/>
    <property type="match status" value="3"/>
</dbReference>
<evidence type="ECO:0000256" key="1">
    <source>
        <dbReference type="ARBA" id="ARBA00004123"/>
    </source>
</evidence>
<dbReference type="GO" id="GO:0005737">
    <property type="term" value="C:cytoplasm"/>
    <property type="evidence" value="ECO:0007669"/>
    <property type="project" value="TreeGrafter"/>
</dbReference>
<dbReference type="Gene3D" id="3.30.70.330">
    <property type="match status" value="3"/>
</dbReference>
<dbReference type="InterPro" id="IPR012677">
    <property type="entry name" value="Nucleotide-bd_a/b_plait_sf"/>
</dbReference>
<evidence type="ECO:0000256" key="9">
    <source>
        <dbReference type="PROSITE-ProRule" id="PRU00176"/>
    </source>
</evidence>
<feature type="domain" description="RRM" evidence="11">
    <location>
        <begin position="194"/>
        <end position="271"/>
    </location>
</feature>
<dbReference type="InterPro" id="IPR050374">
    <property type="entry name" value="RRT5_SRSF_SR"/>
</dbReference>
<keyword evidence="5" id="KW-0677">Repeat</keyword>
<dbReference type="Proteomes" id="UP001152622">
    <property type="component" value="Chromosome 6"/>
</dbReference>
<sequence>MSTEAAPEKPGPGGMNGKPNHESRKERPAKRGGSRFEPYGNQPRKFRVFVSNIPFDVKWQTLKDLMKEKVGEVTYVEHLMDAEGKSRGCAIVEFRTEELVKKAVEKVNKLNLNGRPLKVKEDSDGEFARRAAQRSQGGGGGGGGGPPTGGMGGGMGMGPRPRAPPPVNIPPSLMDNPNIPSEVIHALQAGKIGSTVFVANLDYKVGWKKLKEVFGMAGAVMRTDILEDKDGKSRGMGTITFEMPIEAVQAVSMFNGQLLFNRVMHVKLDEKSLPRDDYPSPEQSPALPRGLSGVGQGLGPGGQPIDTHHLNRGGMGNVGPGGMVAMGYGGMDRMSGSGMDSFGGSGMDRYGPGSGMGRMNDMDRGIGGGFERDFVRGEIGMSRSGFGDSFERGMGSSMGMDRMGSGMDRIGSGMDGMGSGMDGMGSGMDRMGTGMDRMGSGMDRMGSGIDRMGSGMDRMGSGMDRMGSGMDRMGMDRMDRVSDLDRLGSGFDRMGSGLDRIGSSVDRLGPAGFDRLGPSSLDRMNTGMDFLGMDRMGSGFDRMASSRIDRFPSGGLDRMGSGGIGGQFDRPADMERGGFGTPFGGVGAGVGAPSAGANARKGCQIFVRNLPFDFNWKNLKDTFNTCGIVQYADIKMENGKSKGCGVVRFENPETAERACRTMNGYRLNGREIDVRIDRIA</sequence>
<keyword evidence="6" id="KW-0832">Ubl conjugation</keyword>
<keyword evidence="13" id="KW-1185">Reference proteome</keyword>
<dbReference type="InterPro" id="IPR000504">
    <property type="entry name" value="RRM_dom"/>
</dbReference>
<dbReference type="GO" id="GO:0005634">
    <property type="term" value="C:nucleus"/>
    <property type="evidence" value="ECO:0007669"/>
    <property type="project" value="UniProtKB-SubCell"/>
</dbReference>
<feature type="compositionally biased region" description="Gly residues" evidence="10">
    <location>
        <begin position="136"/>
        <end position="157"/>
    </location>
</feature>
<evidence type="ECO:0000259" key="11">
    <source>
        <dbReference type="PROSITE" id="PS50102"/>
    </source>
</evidence>
<feature type="region of interest" description="Disordered" evidence="10">
    <location>
        <begin position="121"/>
        <end position="170"/>
    </location>
</feature>
<evidence type="ECO:0000256" key="2">
    <source>
        <dbReference type="ARBA" id="ARBA00022481"/>
    </source>
</evidence>
<dbReference type="FunFam" id="3.30.70.330:FF:000033">
    <property type="entry name" value="heterogeneous nuclear ribonucleoprotein M isoform X1"/>
    <property type="match status" value="1"/>
</dbReference>
<keyword evidence="3" id="KW-1017">Isopeptide bond</keyword>
<dbReference type="PANTHER" id="PTHR23003:SF6">
    <property type="entry name" value="HETEROGENEOUS NUCLEAR RIBONUCLEOPROTEIN M"/>
    <property type="match status" value="1"/>
</dbReference>
<accession>A0A9Q1FGC0</accession>
<feature type="region of interest" description="Disordered" evidence="10">
    <location>
        <begin position="272"/>
        <end position="296"/>
    </location>
</feature>
<dbReference type="PROSITE" id="PS50102">
    <property type="entry name" value="RRM"/>
    <property type="match status" value="3"/>
</dbReference>
<reference evidence="12" key="1">
    <citation type="journal article" date="2023" name="Science">
        <title>Genome structures resolve the early diversification of teleost fishes.</title>
        <authorList>
            <person name="Parey E."/>
            <person name="Louis A."/>
            <person name="Montfort J."/>
            <person name="Bouchez O."/>
            <person name="Roques C."/>
            <person name="Iampietro C."/>
            <person name="Lluch J."/>
            <person name="Castinel A."/>
            <person name="Donnadieu C."/>
            <person name="Desvignes T."/>
            <person name="Floi Bucao C."/>
            <person name="Jouanno E."/>
            <person name="Wen M."/>
            <person name="Mejri S."/>
            <person name="Dirks R."/>
            <person name="Jansen H."/>
            <person name="Henkel C."/>
            <person name="Chen W.J."/>
            <person name="Zahm M."/>
            <person name="Cabau C."/>
            <person name="Klopp C."/>
            <person name="Thompson A.W."/>
            <person name="Robinson-Rechavi M."/>
            <person name="Braasch I."/>
            <person name="Lecointre G."/>
            <person name="Bobe J."/>
            <person name="Postlethwait J.H."/>
            <person name="Berthelot C."/>
            <person name="Roest Crollius H."/>
            <person name="Guiguen Y."/>
        </authorList>
    </citation>
    <scope>NUCLEOTIDE SEQUENCE</scope>
    <source>
        <strain evidence="12">WJC10195</strain>
    </source>
</reference>
<gene>
    <name evidence="12" type="ORF">SKAU_G00205740</name>
</gene>
<feature type="domain" description="RRM" evidence="11">
    <location>
        <begin position="603"/>
        <end position="679"/>
    </location>
</feature>
<dbReference type="OrthoDB" id="610462at2759"/>
<protein>
    <recommendedName>
        <fullName evidence="11">RRM domain-containing protein</fullName>
    </recommendedName>
</protein>
<feature type="domain" description="RRM" evidence="11">
    <location>
        <begin position="46"/>
        <end position="124"/>
    </location>
</feature>
<evidence type="ECO:0000313" key="13">
    <source>
        <dbReference type="Proteomes" id="UP001152622"/>
    </source>
</evidence>
<evidence type="ECO:0000256" key="8">
    <source>
        <dbReference type="ARBA" id="ARBA00023242"/>
    </source>
</evidence>
<dbReference type="InterPro" id="IPR035979">
    <property type="entry name" value="RBD_domain_sf"/>
</dbReference>
<dbReference type="SUPFAM" id="SSF54928">
    <property type="entry name" value="RNA-binding domain, RBD"/>
    <property type="match status" value="3"/>
</dbReference>
<dbReference type="EMBL" id="JAINUF010000006">
    <property type="protein sequence ID" value="KAJ8357780.1"/>
    <property type="molecule type" value="Genomic_DNA"/>
</dbReference>
<name>A0A9Q1FGC0_SYNKA</name>
<dbReference type="GO" id="GO:0003729">
    <property type="term" value="F:mRNA binding"/>
    <property type="evidence" value="ECO:0007669"/>
    <property type="project" value="TreeGrafter"/>
</dbReference>
<evidence type="ECO:0000256" key="7">
    <source>
        <dbReference type="ARBA" id="ARBA00022884"/>
    </source>
</evidence>
<evidence type="ECO:0000256" key="4">
    <source>
        <dbReference type="ARBA" id="ARBA00022553"/>
    </source>
</evidence>
<dbReference type="PANTHER" id="PTHR23003">
    <property type="entry name" value="RNA RECOGNITION MOTIF RRM DOMAIN CONTAINING PROTEIN"/>
    <property type="match status" value="1"/>
</dbReference>